<dbReference type="InterPro" id="IPR051781">
    <property type="entry name" value="Metallo-dep_Hydrolase"/>
</dbReference>
<gene>
    <name evidence="2" type="ORF">JOF47_002691</name>
</gene>
<dbReference type="PANTHER" id="PTHR43135">
    <property type="entry name" value="ALPHA-D-RIBOSE 1-METHYLPHOSPHONATE 5-TRIPHOSPHATE DIPHOSPHATASE"/>
    <property type="match status" value="1"/>
</dbReference>
<dbReference type="InterPro" id="IPR057744">
    <property type="entry name" value="OTAase-like"/>
</dbReference>
<dbReference type="RefSeq" id="WP_209999299.1">
    <property type="nucleotide sequence ID" value="NZ_BAAAJY010000005.1"/>
</dbReference>
<organism evidence="2 3">
    <name type="scientific">Paeniglutamicibacter kerguelensis</name>
    <dbReference type="NCBI Taxonomy" id="254788"/>
    <lineage>
        <taxon>Bacteria</taxon>
        <taxon>Bacillati</taxon>
        <taxon>Actinomycetota</taxon>
        <taxon>Actinomycetes</taxon>
        <taxon>Micrococcales</taxon>
        <taxon>Micrococcaceae</taxon>
        <taxon>Paeniglutamicibacter</taxon>
    </lineage>
</organism>
<comment type="caution">
    <text evidence="2">The sequence shown here is derived from an EMBL/GenBank/DDBJ whole genome shotgun (WGS) entry which is preliminary data.</text>
</comment>
<dbReference type="PANTHER" id="PTHR43135:SF3">
    <property type="entry name" value="ALPHA-D-RIBOSE 1-METHYLPHOSPHONATE 5-TRIPHOSPHATE DIPHOSPHATASE"/>
    <property type="match status" value="1"/>
</dbReference>
<sequence>MNHISTEQQGATDADLVLYGGNILDVRTGNLLENHSVLVADGTIQAIVPSTAEPRGAQVIDVSGMTVLPGLIDSHSHVMQVSGNFVDLQEWSPYYVGARAAGVLGDMLQRGFTTVRDMGGADAGIARAVNEGLIVGPAIKFGGPIFAPTGGHALTVVCDGEVEIRRALRKEFRDGADHIKLTVSGGVISKMRMEALGFSEAELRVAVDEANLAQRYIAAHAYTAEAVNRALVCGIRSIEHGNFLDERSIELFLEHDAFYVPTLATFAYLTREENWSSLPVEKQRKLSGVLESGLDSLDRAHRAGVKIAYGTDLHGEGHSWQLAEFQLRAKVIDPLALIQQATINGAELLNLTGQVGEVAAGHHADLLVVDANPLMDISAITADEHRRIVVAGGRVVRYRQH</sequence>
<accession>A0ABS4XFE4</accession>
<protein>
    <submittedName>
        <fullName evidence="2">Imidazolonepropionase-like amidohydrolase</fullName>
    </submittedName>
</protein>
<dbReference type="SUPFAM" id="SSF51338">
    <property type="entry name" value="Composite domain of metallo-dependent hydrolases"/>
    <property type="match status" value="1"/>
</dbReference>
<dbReference type="Gene3D" id="2.30.40.10">
    <property type="entry name" value="Urease, subunit C, domain 1"/>
    <property type="match status" value="1"/>
</dbReference>
<dbReference type="InterPro" id="IPR032466">
    <property type="entry name" value="Metal_Hydrolase"/>
</dbReference>
<dbReference type="Gene3D" id="3.20.20.140">
    <property type="entry name" value="Metal-dependent hydrolases"/>
    <property type="match status" value="1"/>
</dbReference>
<dbReference type="InterPro" id="IPR011059">
    <property type="entry name" value="Metal-dep_hydrolase_composite"/>
</dbReference>
<dbReference type="Pfam" id="PF01979">
    <property type="entry name" value="Amidohydro_1"/>
    <property type="match status" value="1"/>
</dbReference>
<evidence type="ECO:0000259" key="1">
    <source>
        <dbReference type="Pfam" id="PF01979"/>
    </source>
</evidence>
<name>A0ABS4XFE4_9MICC</name>
<feature type="domain" description="Amidohydrolase-related" evidence="1">
    <location>
        <begin position="66"/>
        <end position="396"/>
    </location>
</feature>
<dbReference type="CDD" id="cd01299">
    <property type="entry name" value="Met_dep_hydrolase_A"/>
    <property type="match status" value="1"/>
</dbReference>
<dbReference type="Proteomes" id="UP001296993">
    <property type="component" value="Unassembled WGS sequence"/>
</dbReference>
<keyword evidence="3" id="KW-1185">Reference proteome</keyword>
<evidence type="ECO:0000313" key="2">
    <source>
        <dbReference type="EMBL" id="MBP2387180.1"/>
    </source>
</evidence>
<dbReference type="SUPFAM" id="SSF51556">
    <property type="entry name" value="Metallo-dependent hydrolases"/>
    <property type="match status" value="1"/>
</dbReference>
<dbReference type="EMBL" id="JAGIOF010000001">
    <property type="protein sequence ID" value="MBP2387180.1"/>
    <property type="molecule type" value="Genomic_DNA"/>
</dbReference>
<dbReference type="InterPro" id="IPR006680">
    <property type="entry name" value="Amidohydro-rel"/>
</dbReference>
<proteinExistence type="predicted"/>
<evidence type="ECO:0000313" key="3">
    <source>
        <dbReference type="Proteomes" id="UP001296993"/>
    </source>
</evidence>
<reference evidence="2 3" key="1">
    <citation type="submission" date="2021-03" db="EMBL/GenBank/DDBJ databases">
        <title>Sequencing the genomes of 1000 actinobacteria strains.</title>
        <authorList>
            <person name="Klenk H.-P."/>
        </authorList>
    </citation>
    <scope>NUCLEOTIDE SEQUENCE [LARGE SCALE GENOMIC DNA]</scope>
    <source>
        <strain evidence="2 3">DSM 15797</strain>
    </source>
</reference>